<keyword evidence="3" id="KW-0378">Hydrolase</keyword>
<dbReference type="GO" id="GO:0016787">
    <property type="term" value="F:hydrolase activity"/>
    <property type="evidence" value="ECO:0007669"/>
    <property type="project" value="UniProtKB-KW"/>
</dbReference>
<evidence type="ECO:0000313" key="3">
    <source>
        <dbReference type="EMBL" id="MBB0231131.1"/>
    </source>
</evidence>
<name>A0A7W3T5P7_9ACTN</name>
<reference evidence="4" key="1">
    <citation type="submission" date="2019-10" db="EMBL/GenBank/DDBJ databases">
        <title>Streptomyces sp. nov., a novel actinobacterium isolated from alkaline environment.</title>
        <authorList>
            <person name="Golinska P."/>
        </authorList>
    </citation>
    <scope>NUCLEOTIDE SEQUENCE [LARGE SCALE GENOMIC DNA]</scope>
    <source>
        <strain evidence="4">DSM 42108</strain>
    </source>
</reference>
<dbReference type="InterPro" id="IPR050266">
    <property type="entry name" value="AB_hydrolase_sf"/>
</dbReference>
<dbReference type="AlphaFoldDB" id="A0A7W3T5P7"/>
<evidence type="ECO:0000256" key="1">
    <source>
        <dbReference type="SAM" id="MobiDB-lite"/>
    </source>
</evidence>
<dbReference type="Proteomes" id="UP000530234">
    <property type="component" value="Unassembled WGS sequence"/>
</dbReference>
<comment type="caution">
    <text evidence="3">The sequence shown here is derived from an EMBL/GenBank/DDBJ whole genome shotgun (WGS) entry which is preliminary data.</text>
</comment>
<dbReference type="GO" id="GO:0016020">
    <property type="term" value="C:membrane"/>
    <property type="evidence" value="ECO:0007669"/>
    <property type="project" value="TreeGrafter"/>
</dbReference>
<dbReference type="PANTHER" id="PTHR43798">
    <property type="entry name" value="MONOACYLGLYCEROL LIPASE"/>
    <property type="match status" value="1"/>
</dbReference>
<gene>
    <name evidence="3" type="ORF">FOE67_16820</name>
</gene>
<dbReference type="PANTHER" id="PTHR43798:SF33">
    <property type="entry name" value="HYDROLASE, PUTATIVE (AFU_ORTHOLOGUE AFUA_2G14860)-RELATED"/>
    <property type="match status" value="1"/>
</dbReference>
<dbReference type="InterPro" id="IPR000073">
    <property type="entry name" value="AB_hydrolase_1"/>
</dbReference>
<feature type="domain" description="AB hydrolase-1" evidence="2">
    <location>
        <begin position="171"/>
        <end position="402"/>
    </location>
</feature>
<dbReference type="SUPFAM" id="SSF53474">
    <property type="entry name" value="alpha/beta-Hydrolases"/>
    <property type="match status" value="1"/>
</dbReference>
<dbReference type="Pfam" id="PF00561">
    <property type="entry name" value="Abhydrolase_1"/>
    <property type="match status" value="1"/>
</dbReference>
<organism evidence="3 4">
    <name type="scientific">Streptomyces calidiresistens</name>
    <dbReference type="NCBI Taxonomy" id="1485586"/>
    <lineage>
        <taxon>Bacteria</taxon>
        <taxon>Bacillati</taxon>
        <taxon>Actinomycetota</taxon>
        <taxon>Actinomycetes</taxon>
        <taxon>Kitasatosporales</taxon>
        <taxon>Streptomycetaceae</taxon>
        <taxon>Streptomyces</taxon>
    </lineage>
</organism>
<accession>A0A7W3T5P7</accession>
<proteinExistence type="predicted"/>
<evidence type="ECO:0000259" key="2">
    <source>
        <dbReference type="Pfam" id="PF00561"/>
    </source>
</evidence>
<dbReference type="EMBL" id="VKHS01000435">
    <property type="protein sequence ID" value="MBB0231131.1"/>
    <property type="molecule type" value="Genomic_DNA"/>
</dbReference>
<sequence length="457" mass="48653">MGPWRRSPLRAPARAVSRPVPTGPRRGPERSVVRVAPRCADFIVTRGGAPHIFEAAPLGGRSALFSRVLPRVSPRPSPGDAEAFEGTRAIHPIGGGGVTGTAERSLILRPPQHAASRSGGPERWRVTVNGSSPARPSEVPCAEGVSVRVHHWEGYRCESRVVRSSSPRVAPVLLVGGALQRKEDWGRLERELLRHADVVSVDLPGWGAGDPLPERFGVDFLTEALRHMLAELDPGPVNVLGGSYGTAPAYRLAELDPSRVARLVLVGTMPAIPEHARGLIEHTLELFAAGRMTEFARAGVELLMSSTPGADVACGAAVRRILLHRFARISPEEGLKYTENTRRLLAGAMLGGGGGPPQPVLVTTGEHDTFTTPALCREVAAGCADSWFVEVARGDHMLHLERAPELVELAARFYAGEPFAELPFVRSAERVRGAVALPAPGRAGARIGLDPAVAHGG</sequence>
<keyword evidence="4" id="KW-1185">Reference proteome</keyword>
<dbReference type="InterPro" id="IPR029058">
    <property type="entry name" value="AB_hydrolase_fold"/>
</dbReference>
<feature type="region of interest" description="Disordered" evidence="1">
    <location>
        <begin position="1"/>
        <end position="31"/>
    </location>
</feature>
<dbReference type="Gene3D" id="3.40.50.1820">
    <property type="entry name" value="alpha/beta hydrolase"/>
    <property type="match status" value="1"/>
</dbReference>
<evidence type="ECO:0000313" key="4">
    <source>
        <dbReference type="Proteomes" id="UP000530234"/>
    </source>
</evidence>
<dbReference type="PRINTS" id="PR00111">
    <property type="entry name" value="ABHYDROLASE"/>
</dbReference>
<protein>
    <submittedName>
        <fullName evidence="3">Alpha/beta fold hydrolase</fullName>
    </submittedName>
</protein>